<evidence type="ECO:0000313" key="2">
    <source>
        <dbReference type="Proteomes" id="UP001362999"/>
    </source>
</evidence>
<keyword evidence="2" id="KW-1185">Reference proteome</keyword>
<reference evidence="1 2" key="1">
    <citation type="journal article" date="2024" name="J Genomics">
        <title>Draft genome sequencing and assembly of Favolaschia claudopus CIRM-BRFM 2984 isolated from oak limbs.</title>
        <authorList>
            <person name="Navarro D."/>
            <person name="Drula E."/>
            <person name="Chaduli D."/>
            <person name="Cazenave R."/>
            <person name="Ahrendt S."/>
            <person name="Wang J."/>
            <person name="Lipzen A."/>
            <person name="Daum C."/>
            <person name="Barry K."/>
            <person name="Grigoriev I.V."/>
            <person name="Favel A."/>
            <person name="Rosso M.N."/>
            <person name="Martin F."/>
        </authorList>
    </citation>
    <scope>NUCLEOTIDE SEQUENCE [LARGE SCALE GENOMIC DNA]</scope>
    <source>
        <strain evidence="1 2">CIRM-BRFM 2984</strain>
    </source>
</reference>
<comment type="caution">
    <text evidence="1">The sequence shown here is derived from an EMBL/GenBank/DDBJ whole genome shotgun (WGS) entry which is preliminary data.</text>
</comment>
<sequence length="567" mass="64595">MSLNSPLLSAHVPDSTFFSAPAAVSIDQSQARGISVQPTAPRWVRCPSTLLPRLLLNYSRITMLKWRFRQWLIHESPDALQDDKRRRRVNKRIWNQQTGEHKKATETSLNALQVRARNLRHERMVCTYIITPEAFHASRIRRLPDDILTEIFKLAGAMPGQAIRVGTGVKWVLIQVCWRWRSVVCTYPLFWSCFAVTLSGKGGSVDILRVHLERCKGAPVSAAVIDDLVDDQFEIPMMKIQVLGEHAEQIDDLRLLGAGTFFRSRPSLVVFKDRLLCLEVLELECDIPPDVFLHAPRLRTLILPSSIELLYIKHKLPLGQIQSVKFRTSTSGFNLGPLRENLTSMVSFQKRDSRPIGVPGSPPPLASLRSWRVNFGEPRQPAFGLQLELLPFQHPSYFFFSRFRTPALRELYAKYLPRVEGLLDLLQNSACMLTSLVLKKPRIYTNELMRLLESVPGLQTLKIISGPCDILTDEFFSTLVVRTDSNHRNLLPVLIELFVEGEYQFSTSFLLAMLESRTCSSVPVMMRLERVDISLEDRTITADDVYFLTDIQHCTVRISTIGAWIST</sequence>
<evidence type="ECO:0000313" key="1">
    <source>
        <dbReference type="EMBL" id="KAK7057948.1"/>
    </source>
</evidence>
<organism evidence="1 2">
    <name type="scientific">Favolaschia claudopus</name>
    <dbReference type="NCBI Taxonomy" id="2862362"/>
    <lineage>
        <taxon>Eukaryota</taxon>
        <taxon>Fungi</taxon>
        <taxon>Dikarya</taxon>
        <taxon>Basidiomycota</taxon>
        <taxon>Agaricomycotina</taxon>
        <taxon>Agaricomycetes</taxon>
        <taxon>Agaricomycetidae</taxon>
        <taxon>Agaricales</taxon>
        <taxon>Marasmiineae</taxon>
        <taxon>Mycenaceae</taxon>
        <taxon>Favolaschia</taxon>
    </lineage>
</organism>
<evidence type="ECO:0008006" key="3">
    <source>
        <dbReference type="Google" id="ProtNLM"/>
    </source>
</evidence>
<dbReference type="EMBL" id="JAWWNJ010000004">
    <property type="protein sequence ID" value="KAK7057948.1"/>
    <property type="molecule type" value="Genomic_DNA"/>
</dbReference>
<gene>
    <name evidence="1" type="ORF">R3P38DRAFT_2843785</name>
</gene>
<name>A0AAW0E2J2_9AGAR</name>
<dbReference type="AlphaFoldDB" id="A0AAW0E2J2"/>
<accession>A0AAW0E2J2</accession>
<proteinExistence type="predicted"/>
<dbReference type="Proteomes" id="UP001362999">
    <property type="component" value="Unassembled WGS sequence"/>
</dbReference>
<protein>
    <recommendedName>
        <fullName evidence="3">F-box domain-containing protein</fullName>
    </recommendedName>
</protein>